<organism evidence="4 5">
    <name type="scientific">Trabulsiella guamensis ATCC 49490</name>
    <dbReference type="NCBI Taxonomy" id="1005994"/>
    <lineage>
        <taxon>Bacteria</taxon>
        <taxon>Pseudomonadati</taxon>
        <taxon>Pseudomonadota</taxon>
        <taxon>Gammaproteobacteria</taxon>
        <taxon>Enterobacterales</taxon>
        <taxon>Enterobacteriaceae</taxon>
        <taxon>Trabulsiella</taxon>
    </lineage>
</organism>
<sequence>MQTASNQMFEQFEHSLSMIRHASVDVLQLLKIYVAEGKDPRWFLEQLEQARLNLGGWTNVAKRLHLNDAEMSEFTLQLRHLQQAVPQYERGQNVHENQRIAALRFLSTLEAVKAKQPRLRYDTKVGEAGDDLQTQARRQLRALELTIKALVSQAWPDTLQLTNHLKLQFGADNVRRWLTLGNSGDILSGMMFSELALLLVDKKEFARHYSTIFHTATSLTYLVDPRITLQAFLEHCRQLRNAVISGRPLSSAELALLDSYSQQIAGPVQRAFELKKTGVNPSTYMIVDDAALQEFWDQAIERDKESGGDTTSVSDNIEGQGRHAKRTPEEREQLISGMLWGAVGVMVLAIIGGAIWIFSSEVAQRPIPRVPTAEALESTELEVPSPRERLSSLGVTWDAFSLRSAIDRNDVKVAQLFLQGGMNWELSWTEQAMAIKNDEVLELLLRYRMQMDEPKPCRRFINDVSHAMINGQKLTMMRKSYLQTFCSRPPVIARQYHELELAQQRMQSQPNELNKKWLDIQQAIYDQIR</sequence>
<feature type="transmembrane region" description="Helical" evidence="2">
    <location>
        <begin position="338"/>
        <end position="359"/>
    </location>
</feature>
<dbReference type="RefSeq" id="WP_038159195.1">
    <property type="nucleotide sequence ID" value="NZ_JMTB01000095.1"/>
</dbReference>
<evidence type="ECO:0000313" key="4">
    <source>
        <dbReference type="EMBL" id="KFC04483.1"/>
    </source>
</evidence>
<comment type="caution">
    <text evidence="4">The sequence shown here is derived from an EMBL/GenBank/DDBJ whole genome shotgun (WGS) entry which is preliminary data.</text>
</comment>
<dbReference type="AlphaFoldDB" id="A0A085A2N8"/>
<evidence type="ECO:0000256" key="1">
    <source>
        <dbReference type="SAM" id="MobiDB-lite"/>
    </source>
</evidence>
<evidence type="ECO:0000256" key="2">
    <source>
        <dbReference type="SAM" id="Phobius"/>
    </source>
</evidence>
<proteinExistence type="predicted"/>
<feature type="domain" description="STY4199-like HEPN" evidence="3">
    <location>
        <begin position="3"/>
        <end position="281"/>
    </location>
</feature>
<keyword evidence="2" id="KW-1133">Transmembrane helix</keyword>
<dbReference type="Pfam" id="PF18729">
    <property type="entry name" value="HEPN_STY4199"/>
    <property type="match status" value="1"/>
</dbReference>
<feature type="compositionally biased region" description="Polar residues" evidence="1">
    <location>
        <begin position="308"/>
        <end position="317"/>
    </location>
</feature>
<feature type="region of interest" description="Disordered" evidence="1">
    <location>
        <begin position="303"/>
        <end position="329"/>
    </location>
</feature>
<dbReference type="InterPro" id="IPR040816">
    <property type="entry name" value="STY4199_HEPN_dom"/>
</dbReference>
<gene>
    <name evidence="4" type="ORF">GTGU_03205</name>
</gene>
<evidence type="ECO:0000259" key="3">
    <source>
        <dbReference type="Pfam" id="PF18729"/>
    </source>
</evidence>
<evidence type="ECO:0000313" key="5">
    <source>
        <dbReference type="Proteomes" id="UP000028630"/>
    </source>
</evidence>
<reference evidence="5" key="1">
    <citation type="submission" date="2014-05" db="EMBL/GenBank/DDBJ databases">
        <title>ATOL: Assembling a taxonomically balanced genome-scale reconstruction of the evolutionary history of the Enterobacteriaceae.</title>
        <authorList>
            <person name="Plunkett G. III"/>
            <person name="Neeno-Eckwall E.C."/>
            <person name="Glasner J.D."/>
            <person name="Perna N.T."/>
        </authorList>
    </citation>
    <scope>NUCLEOTIDE SEQUENCE [LARGE SCALE GENOMIC DNA]</scope>
    <source>
        <strain evidence="5">ATCC 49490</strain>
    </source>
</reference>
<accession>A0A085A2N8</accession>
<dbReference type="OrthoDB" id="6584404at2"/>
<keyword evidence="2" id="KW-0812">Transmembrane</keyword>
<dbReference type="Proteomes" id="UP000028630">
    <property type="component" value="Unassembled WGS sequence"/>
</dbReference>
<name>A0A085A2N8_9ENTR</name>
<dbReference type="eggNOG" id="ENOG502ZA3Q">
    <property type="taxonomic scope" value="Bacteria"/>
</dbReference>
<dbReference type="EMBL" id="JMTB01000095">
    <property type="protein sequence ID" value="KFC04483.1"/>
    <property type="molecule type" value="Genomic_DNA"/>
</dbReference>
<keyword evidence="2" id="KW-0472">Membrane</keyword>
<keyword evidence="5" id="KW-1185">Reference proteome</keyword>
<protein>
    <submittedName>
        <fullName evidence="4">Putative inner membrane protein</fullName>
    </submittedName>
</protein>